<accession>A0ABY3CBL1</accession>
<dbReference type="Proteomes" id="UP000733744">
    <property type="component" value="Unassembled WGS sequence"/>
</dbReference>
<dbReference type="EMBL" id="RYFG02000086">
    <property type="protein sequence ID" value="TRW95892.1"/>
    <property type="molecule type" value="Genomic_DNA"/>
</dbReference>
<evidence type="ECO:0000313" key="2">
    <source>
        <dbReference type="EMBL" id="TRW95892.1"/>
    </source>
</evidence>
<reference evidence="2 3" key="1">
    <citation type="journal article" date="2019" name="Antonie Van Leeuwenhoek">
        <title>Description of 'Ca. Methylobacter oryzae' KRF1, a novel species from the environmentally important Methylobacter clade 2.</title>
        <authorList>
            <person name="Khatri K."/>
            <person name="Mohite J.A."/>
            <person name="Pandit P.S."/>
            <person name="Bahulikar R."/>
            <person name="Rahalkar M.C."/>
        </authorList>
    </citation>
    <scope>NUCLEOTIDE SEQUENCE [LARGE SCALE GENOMIC DNA]</scope>
    <source>
        <strain evidence="2 3">KRF1</strain>
    </source>
</reference>
<feature type="compositionally biased region" description="Polar residues" evidence="1">
    <location>
        <begin position="19"/>
        <end position="33"/>
    </location>
</feature>
<sequence>MENKYCMACGRIFQPRPQTPQQSYCSAPSCQGQRKNRWQRNKLQNDPDYRDNQRSAQQAWLERNPDYWRQYRKSHPTYAERNRSLQRGRNRQATASAIANMDASAQNNSLPPGIYQLSRTTDDPIAKMDVWIVEITVHACVCTNFVNIAKR</sequence>
<feature type="region of interest" description="Disordered" evidence="1">
    <location>
        <begin position="17"/>
        <end position="37"/>
    </location>
</feature>
<evidence type="ECO:0000256" key="1">
    <source>
        <dbReference type="SAM" id="MobiDB-lite"/>
    </source>
</evidence>
<evidence type="ECO:0000313" key="3">
    <source>
        <dbReference type="Proteomes" id="UP000733744"/>
    </source>
</evidence>
<protein>
    <submittedName>
        <fullName evidence="2">Uncharacterized protein</fullName>
    </submittedName>
</protein>
<name>A0ABY3CBL1_9GAMM</name>
<keyword evidence="3" id="KW-1185">Reference proteome</keyword>
<gene>
    <name evidence="2" type="ORF">EKO24_009385</name>
</gene>
<proteinExistence type="predicted"/>
<comment type="caution">
    <text evidence="2">The sequence shown here is derived from an EMBL/GenBank/DDBJ whole genome shotgun (WGS) entry which is preliminary data.</text>
</comment>
<organism evidence="2 3">
    <name type="scientific">Candidatus Methylobacter oryzae</name>
    <dbReference type="NCBI Taxonomy" id="2497749"/>
    <lineage>
        <taxon>Bacteria</taxon>
        <taxon>Pseudomonadati</taxon>
        <taxon>Pseudomonadota</taxon>
        <taxon>Gammaproteobacteria</taxon>
        <taxon>Methylococcales</taxon>
        <taxon>Methylococcaceae</taxon>
        <taxon>Methylobacter</taxon>
    </lineage>
</organism>